<name>A0A1G2DBG0_9BACT</name>
<reference evidence="1 2" key="1">
    <citation type="journal article" date="2016" name="Nat. Commun.">
        <title>Thousands of microbial genomes shed light on interconnected biogeochemical processes in an aquifer system.</title>
        <authorList>
            <person name="Anantharaman K."/>
            <person name="Brown C.T."/>
            <person name="Hug L.A."/>
            <person name="Sharon I."/>
            <person name="Castelle C.J."/>
            <person name="Probst A.J."/>
            <person name="Thomas B.C."/>
            <person name="Singh A."/>
            <person name="Wilkins M.J."/>
            <person name="Karaoz U."/>
            <person name="Brodie E.L."/>
            <person name="Williams K.H."/>
            <person name="Hubbard S.S."/>
            <person name="Banfield J.F."/>
        </authorList>
    </citation>
    <scope>NUCLEOTIDE SEQUENCE [LARGE SCALE GENOMIC DNA]</scope>
</reference>
<comment type="caution">
    <text evidence="1">The sequence shown here is derived from an EMBL/GenBank/DDBJ whole genome shotgun (WGS) entry which is preliminary data.</text>
</comment>
<dbReference type="EMBL" id="MHLO01000043">
    <property type="protein sequence ID" value="OGZ10946.1"/>
    <property type="molecule type" value="Genomic_DNA"/>
</dbReference>
<dbReference type="Proteomes" id="UP000178636">
    <property type="component" value="Unassembled WGS sequence"/>
</dbReference>
<accession>A0A1G2DBG0</accession>
<dbReference type="STRING" id="1798664.A3C93_02790"/>
<dbReference type="AlphaFoldDB" id="A0A1G2DBG0"/>
<evidence type="ECO:0008006" key="3">
    <source>
        <dbReference type="Google" id="ProtNLM"/>
    </source>
</evidence>
<organism evidence="1 2">
    <name type="scientific">Candidatus Lloydbacteria bacterium RIFCSPHIGHO2_02_FULL_54_17</name>
    <dbReference type="NCBI Taxonomy" id="1798664"/>
    <lineage>
        <taxon>Bacteria</taxon>
        <taxon>Candidatus Lloydiibacteriota</taxon>
    </lineage>
</organism>
<sequence>MAVQVKPSPRFLTALGVIIVASSVAYGSYVFLKSRESVAPPPIPGGSPPGIVYASKTPSGGQAVEAKDFAPRWGAAGEVRWIDFASRKLILLDGSDRYEVSVATGAEIKKGGQAVTLADLRVGDTVNIAASAPFNGFALEAKSVTAAAGDATPSAPSDPVSVLQ</sequence>
<protein>
    <recommendedName>
        <fullName evidence="3">DUF5666 domain-containing protein</fullName>
    </recommendedName>
</protein>
<gene>
    <name evidence="1" type="ORF">A3C93_02790</name>
</gene>
<evidence type="ECO:0000313" key="1">
    <source>
        <dbReference type="EMBL" id="OGZ10946.1"/>
    </source>
</evidence>
<evidence type="ECO:0000313" key="2">
    <source>
        <dbReference type="Proteomes" id="UP000178636"/>
    </source>
</evidence>
<proteinExistence type="predicted"/>